<dbReference type="AlphaFoldDB" id="A0A7Y9Z942"/>
<keyword evidence="1" id="KW-0521">NADP</keyword>
<keyword evidence="1" id="KW-0479">Metal-binding</keyword>
<dbReference type="GO" id="GO:0046872">
    <property type="term" value="F:metal ion binding"/>
    <property type="evidence" value="ECO:0007669"/>
    <property type="project" value="UniProtKB-KW"/>
</dbReference>
<dbReference type="InterPro" id="IPR036652">
    <property type="entry name" value="YjeF_N_dom_sf"/>
</dbReference>
<comment type="cofactor">
    <cofactor evidence="1">
        <name>K(+)</name>
        <dbReference type="ChEBI" id="CHEBI:29103"/>
    </cofactor>
    <text evidence="1">Binds 1 potassium ion per subunit.</text>
</comment>
<gene>
    <name evidence="1" type="primary">nnrE</name>
    <name evidence="3" type="ORF">BKA03_001228</name>
</gene>
<evidence type="ECO:0000256" key="1">
    <source>
        <dbReference type="HAMAP-Rule" id="MF_01966"/>
    </source>
</evidence>
<comment type="catalytic activity">
    <reaction evidence="1">
        <text>(6R)-NADHX = (6S)-NADHX</text>
        <dbReference type="Rhea" id="RHEA:32215"/>
        <dbReference type="ChEBI" id="CHEBI:64074"/>
        <dbReference type="ChEBI" id="CHEBI:64075"/>
        <dbReference type="EC" id="5.1.99.6"/>
    </reaction>
</comment>
<evidence type="ECO:0000313" key="4">
    <source>
        <dbReference type="Proteomes" id="UP000547973"/>
    </source>
</evidence>
<reference evidence="3 4" key="1">
    <citation type="submission" date="2020-07" db="EMBL/GenBank/DDBJ databases">
        <title>Sequencing the genomes of 1000 actinobacteria strains.</title>
        <authorList>
            <person name="Klenk H.-P."/>
        </authorList>
    </citation>
    <scope>NUCLEOTIDE SEQUENCE [LARGE SCALE GENOMIC DNA]</scope>
    <source>
        <strain evidence="3 4">DSM 19970</strain>
    </source>
</reference>
<keyword evidence="1" id="KW-0413">Isomerase</keyword>
<dbReference type="PROSITE" id="PS51385">
    <property type="entry name" value="YJEF_N"/>
    <property type="match status" value="1"/>
</dbReference>
<dbReference type="HAMAP" id="MF_01966">
    <property type="entry name" value="NADHX_epimerase"/>
    <property type="match status" value="1"/>
</dbReference>
<dbReference type="SUPFAM" id="SSF64153">
    <property type="entry name" value="YjeF N-terminal domain-like"/>
    <property type="match status" value="1"/>
</dbReference>
<dbReference type="NCBIfam" id="TIGR00197">
    <property type="entry name" value="yjeF_nterm"/>
    <property type="match status" value="1"/>
</dbReference>
<comment type="caution">
    <text evidence="1">Lacks conserved residue(s) required for the propagation of feature annotation.</text>
</comment>
<comment type="catalytic activity">
    <reaction evidence="1">
        <text>(6R)-NADPHX = (6S)-NADPHX</text>
        <dbReference type="Rhea" id="RHEA:32227"/>
        <dbReference type="ChEBI" id="CHEBI:64076"/>
        <dbReference type="ChEBI" id="CHEBI:64077"/>
        <dbReference type="EC" id="5.1.99.6"/>
    </reaction>
</comment>
<feature type="binding site" evidence="1">
    <location>
        <position position="76"/>
    </location>
    <ligand>
        <name>K(+)</name>
        <dbReference type="ChEBI" id="CHEBI:29103"/>
    </ligand>
</feature>
<accession>A0A7Y9Z942</accession>
<feature type="binding site" evidence="1">
    <location>
        <position position="142"/>
    </location>
    <ligand>
        <name>K(+)</name>
        <dbReference type="ChEBI" id="CHEBI:29103"/>
    </ligand>
</feature>
<dbReference type="EMBL" id="JACBZO010000001">
    <property type="protein sequence ID" value="NYI41109.1"/>
    <property type="molecule type" value="Genomic_DNA"/>
</dbReference>
<keyword evidence="3" id="KW-0808">Transferase</keyword>
<proteinExistence type="inferred from homology"/>
<keyword evidence="3" id="KW-0418">Kinase</keyword>
<comment type="function">
    <text evidence="1">Catalyzes the epimerization of the S- and R-forms of NAD(P)HX, a damaged form of NAD(P)H that is a result of enzymatic or heat-dependent hydration. This is a prerequisite for the S-specific NAD(P)H-hydrate dehydratase to allow the repair of both epimers of NAD(P)HX.</text>
</comment>
<evidence type="ECO:0000259" key="2">
    <source>
        <dbReference type="PROSITE" id="PS51385"/>
    </source>
</evidence>
<dbReference type="EC" id="5.1.99.6" evidence="1"/>
<dbReference type="GO" id="GO:0000166">
    <property type="term" value="F:nucleotide binding"/>
    <property type="evidence" value="ECO:0007669"/>
    <property type="project" value="UniProtKB-KW"/>
</dbReference>
<dbReference type="Pfam" id="PF03853">
    <property type="entry name" value="YjeF_N"/>
    <property type="match status" value="1"/>
</dbReference>
<dbReference type="RefSeq" id="WP_062075355.1">
    <property type="nucleotide sequence ID" value="NZ_BBRC01000007.1"/>
</dbReference>
<dbReference type="Proteomes" id="UP000547973">
    <property type="component" value="Unassembled WGS sequence"/>
</dbReference>
<name>A0A7Y9Z942_9MICO</name>
<protein>
    <recommendedName>
        <fullName evidence="1">NAD(P)H-hydrate epimerase</fullName>
        <ecNumber evidence="1">5.1.99.6</ecNumber>
    </recommendedName>
    <alternativeName>
        <fullName evidence="1">NAD(P)HX epimerase</fullName>
    </alternativeName>
</protein>
<keyword evidence="1" id="KW-0547">Nucleotide-binding</keyword>
<evidence type="ECO:0000313" key="3">
    <source>
        <dbReference type="EMBL" id="NYI41109.1"/>
    </source>
</evidence>
<dbReference type="GO" id="GO:0052856">
    <property type="term" value="F:NAD(P)HX epimerase activity"/>
    <property type="evidence" value="ECO:0007669"/>
    <property type="project" value="UniProtKB-UniRule"/>
</dbReference>
<feature type="binding site" evidence="1">
    <location>
        <position position="177"/>
    </location>
    <ligand>
        <name>K(+)</name>
        <dbReference type="ChEBI" id="CHEBI:29103"/>
    </ligand>
</feature>
<feature type="binding site" evidence="1">
    <location>
        <begin position="146"/>
        <end position="152"/>
    </location>
    <ligand>
        <name>(6S)-NADPHX</name>
        <dbReference type="ChEBI" id="CHEBI:64076"/>
    </ligand>
</feature>
<keyword evidence="4" id="KW-1185">Reference proteome</keyword>
<dbReference type="InterPro" id="IPR004443">
    <property type="entry name" value="YjeF_N_dom"/>
</dbReference>
<feature type="binding site" evidence="1">
    <location>
        <begin position="75"/>
        <end position="79"/>
    </location>
    <ligand>
        <name>(6S)-NADPHX</name>
        <dbReference type="ChEBI" id="CHEBI:64076"/>
    </ligand>
</feature>
<dbReference type="OrthoDB" id="9806925at2"/>
<feature type="binding site" evidence="1">
    <location>
        <position position="174"/>
    </location>
    <ligand>
        <name>(6S)-NADPHX</name>
        <dbReference type="ChEBI" id="CHEBI:64076"/>
    </ligand>
</feature>
<keyword evidence="1" id="KW-0630">Potassium</keyword>
<keyword evidence="1" id="KW-0520">NAD</keyword>
<dbReference type="GO" id="GO:0016301">
    <property type="term" value="F:kinase activity"/>
    <property type="evidence" value="ECO:0007669"/>
    <property type="project" value="UniProtKB-KW"/>
</dbReference>
<organism evidence="3 4">
    <name type="scientific">Demequina lutea</name>
    <dbReference type="NCBI Taxonomy" id="431489"/>
    <lineage>
        <taxon>Bacteria</taxon>
        <taxon>Bacillati</taxon>
        <taxon>Actinomycetota</taxon>
        <taxon>Actinomycetes</taxon>
        <taxon>Micrococcales</taxon>
        <taxon>Demequinaceae</taxon>
        <taxon>Demequina</taxon>
    </lineage>
</organism>
<feature type="domain" description="YjeF N-terminal" evidence="2">
    <location>
        <begin position="21"/>
        <end position="228"/>
    </location>
</feature>
<comment type="caution">
    <text evidence="3">The sequence shown here is derived from an EMBL/GenBank/DDBJ whole genome shotgun (WGS) entry which is preliminary data.</text>
</comment>
<comment type="similarity">
    <text evidence="1">Belongs to the NnrE/AIBP family.</text>
</comment>
<sequence>MTDDTEVPIPSAALPAPLTIAQIKEAELVALSRAPEDVLMDRAARAVARVVREELVAAGQLVPNAHVVILAGSGRNGGDALLAGALLAQDGADVTAVEVSTSAHARGKELFDAAGGVLLNAIAESGLRAADAEVKTADLVIDGIAGLGGTAGLRAPADHLVSVIPSSAVIVSVDLPSGLDADSGEVTGTHVTANVTVAFTAPSWCLVTAPASGAAGRIVVADVGVDVV</sequence>
<dbReference type="Gene3D" id="3.40.50.10260">
    <property type="entry name" value="YjeF N-terminal domain"/>
    <property type="match status" value="1"/>
</dbReference>